<evidence type="ECO:0000313" key="8">
    <source>
        <dbReference type="Proteomes" id="UP000192578"/>
    </source>
</evidence>
<dbReference type="InterPro" id="IPR018170">
    <property type="entry name" value="Aldo/ket_reductase_CS"/>
</dbReference>
<dbReference type="Proteomes" id="UP000192578">
    <property type="component" value="Unassembled WGS sequence"/>
</dbReference>
<dbReference type="InterPro" id="IPR020471">
    <property type="entry name" value="AKR"/>
</dbReference>
<dbReference type="Pfam" id="PF00248">
    <property type="entry name" value="Aldo_ket_red"/>
    <property type="match status" value="1"/>
</dbReference>
<feature type="domain" description="NADP-dependent oxidoreductase" evidence="6">
    <location>
        <begin position="30"/>
        <end position="316"/>
    </location>
</feature>
<dbReference type="FunFam" id="3.20.20.100:FF:000006">
    <property type="entry name" value="Aldo-keto reductase family 1 member A1"/>
    <property type="match status" value="1"/>
</dbReference>
<keyword evidence="2" id="KW-0521">NADP</keyword>
<evidence type="ECO:0000256" key="4">
    <source>
        <dbReference type="PIRSR" id="PIRSR000097-1"/>
    </source>
</evidence>
<dbReference type="InterPro" id="IPR036812">
    <property type="entry name" value="NAD(P)_OxRdtase_dom_sf"/>
</dbReference>
<dbReference type="AlphaFoldDB" id="A0A9X6NI79"/>
<dbReference type="PRINTS" id="PR00069">
    <property type="entry name" value="ALDKETRDTASE"/>
</dbReference>
<evidence type="ECO:0000259" key="6">
    <source>
        <dbReference type="Pfam" id="PF00248"/>
    </source>
</evidence>
<evidence type="ECO:0000313" key="7">
    <source>
        <dbReference type="EMBL" id="OWA53086.1"/>
    </source>
</evidence>
<name>A0A9X6NI79_HYPEX</name>
<dbReference type="PANTHER" id="PTHR11732">
    <property type="entry name" value="ALDO/KETO REDUCTASE"/>
    <property type="match status" value="1"/>
</dbReference>
<evidence type="ECO:0000256" key="5">
    <source>
        <dbReference type="PIRSR" id="PIRSR000097-2"/>
    </source>
</evidence>
<dbReference type="SUPFAM" id="SSF51430">
    <property type="entry name" value="NAD(P)-linked oxidoreductase"/>
    <property type="match status" value="1"/>
</dbReference>
<keyword evidence="3" id="KW-0560">Oxidoreductase</keyword>
<accession>A0A9X6NI79</accession>
<gene>
    <name evidence="7" type="ORF">BV898_17520</name>
</gene>
<dbReference type="OrthoDB" id="416253at2759"/>
<dbReference type="PROSITE" id="PS00062">
    <property type="entry name" value="ALDOKETO_REDUCTASE_2"/>
    <property type="match status" value="1"/>
</dbReference>
<proteinExistence type="inferred from homology"/>
<feature type="active site" description="Proton donor" evidence="4">
    <location>
        <position position="73"/>
    </location>
</feature>
<comment type="similarity">
    <text evidence="1">Belongs to the aldo/keto reductase family.</text>
</comment>
<sequence length="335" mass="37950">MIFAENDTDDVASFPIPNVELNNGLKMPIIGLGTSEFHLQNGPTNTAELSKVRGAVEMAIDVGYRNIDTAFYYGNEGEIGEALKKKISEGVVKREYLFINIQLWNTFHRPEHVLQGLKKSLKNLQLDFVDCFLVHMPVGFKFTDEDTKYPADKDGKVLFDAVDHVEMWREMEKAVDLGLAKSIGLSNFNQKQIQHVLDSCRIKPAVLQIETHAYLMQNKLFAFCKANQIVVVAYAPLGSKGRGQVEGTPILHDDPVVEDIATRLDITSAQVLLRYLVERGRCVIPKSTFKPHLQNNLEIFSFALSEDDLGRLDQLDRNVRYFPFEQLRGSPEYPF</sequence>
<feature type="binding site" evidence="5">
    <location>
        <position position="135"/>
    </location>
    <ligand>
        <name>substrate</name>
    </ligand>
</feature>
<comment type="caution">
    <text evidence="7">The sequence shown here is derived from an EMBL/GenBank/DDBJ whole genome shotgun (WGS) entry which is preliminary data.</text>
</comment>
<dbReference type="InterPro" id="IPR023210">
    <property type="entry name" value="NADP_OxRdtase_dom"/>
</dbReference>
<evidence type="ECO:0000256" key="3">
    <source>
        <dbReference type="ARBA" id="ARBA00023002"/>
    </source>
</evidence>
<evidence type="ECO:0000256" key="1">
    <source>
        <dbReference type="ARBA" id="ARBA00007905"/>
    </source>
</evidence>
<dbReference type="GO" id="GO:0016491">
    <property type="term" value="F:oxidoreductase activity"/>
    <property type="evidence" value="ECO:0007669"/>
    <property type="project" value="UniProtKB-KW"/>
</dbReference>
<keyword evidence="8" id="KW-1185">Reference proteome</keyword>
<dbReference type="Gene3D" id="3.20.20.100">
    <property type="entry name" value="NADP-dependent oxidoreductase domain"/>
    <property type="match status" value="1"/>
</dbReference>
<reference evidence="8" key="1">
    <citation type="submission" date="2017-01" db="EMBL/GenBank/DDBJ databases">
        <title>Comparative genomics of anhydrobiosis in the tardigrade Hypsibius dujardini.</title>
        <authorList>
            <person name="Yoshida Y."/>
            <person name="Koutsovoulos G."/>
            <person name="Laetsch D."/>
            <person name="Stevens L."/>
            <person name="Kumar S."/>
            <person name="Horikawa D."/>
            <person name="Ishino K."/>
            <person name="Komine S."/>
            <person name="Tomita M."/>
            <person name="Blaxter M."/>
            <person name="Arakawa K."/>
        </authorList>
    </citation>
    <scope>NUCLEOTIDE SEQUENCE [LARGE SCALE GENOMIC DNA]</scope>
    <source>
        <strain evidence="8">Z151</strain>
    </source>
</reference>
<organism evidence="7 8">
    <name type="scientific">Hypsibius exemplaris</name>
    <name type="common">Freshwater tardigrade</name>
    <dbReference type="NCBI Taxonomy" id="2072580"/>
    <lineage>
        <taxon>Eukaryota</taxon>
        <taxon>Metazoa</taxon>
        <taxon>Ecdysozoa</taxon>
        <taxon>Tardigrada</taxon>
        <taxon>Eutardigrada</taxon>
        <taxon>Parachela</taxon>
        <taxon>Hypsibioidea</taxon>
        <taxon>Hypsibiidae</taxon>
        <taxon>Hypsibius</taxon>
    </lineage>
</organism>
<dbReference type="EMBL" id="MTYJ01000302">
    <property type="protein sequence ID" value="OWA53086.1"/>
    <property type="molecule type" value="Genomic_DNA"/>
</dbReference>
<dbReference type="PIRSF" id="PIRSF000097">
    <property type="entry name" value="AKR"/>
    <property type="match status" value="1"/>
</dbReference>
<evidence type="ECO:0000256" key="2">
    <source>
        <dbReference type="ARBA" id="ARBA00022857"/>
    </source>
</evidence>
<protein>
    <submittedName>
        <fullName evidence="7">Aldo-keto reductase family 1 member C18</fullName>
    </submittedName>
</protein>